<proteinExistence type="inferred from homology"/>
<evidence type="ECO:0000256" key="3">
    <source>
        <dbReference type="ARBA" id="ARBA00048782"/>
    </source>
</evidence>
<gene>
    <name evidence="4 7" type="primary">msrA</name>
    <name evidence="7" type="ORF">K8I29_06800</name>
</gene>
<protein>
    <recommendedName>
        <fullName evidence="4">Peptide methionine sulfoxide reductase MsrA</fullName>
        <shortName evidence="4">Protein-methionine-S-oxide reductase</shortName>
        <ecNumber evidence="4">1.8.4.11</ecNumber>
    </recommendedName>
    <alternativeName>
        <fullName evidence="4">Peptide-methionine (S)-S-oxide reductase</fullName>
        <shortName evidence="4">Peptide Met(O) reductase</shortName>
    </alternativeName>
</protein>
<reference evidence="7" key="2">
    <citation type="submission" date="2021-08" db="EMBL/GenBank/DDBJ databases">
        <authorList>
            <person name="Dalcin Martins P."/>
        </authorList>
    </citation>
    <scope>NUCLEOTIDE SEQUENCE</scope>
    <source>
        <strain evidence="7">MAG_39</strain>
    </source>
</reference>
<dbReference type="Gene3D" id="3.30.1060.10">
    <property type="entry name" value="Peptide methionine sulphoxide reductase MsrA"/>
    <property type="match status" value="1"/>
</dbReference>
<dbReference type="Pfam" id="PF01625">
    <property type="entry name" value="PMSR"/>
    <property type="match status" value="1"/>
</dbReference>
<feature type="domain" description="Peptide methionine sulphoxide reductase MsrA" evidence="6">
    <location>
        <begin position="38"/>
        <end position="189"/>
    </location>
</feature>
<dbReference type="HAMAP" id="MF_01401">
    <property type="entry name" value="MsrA"/>
    <property type="match status" value="1"/>
</dbReference>
<comment type="catalytic activity">
    <reaction evidence="2 4">
        <text>L-methionyl-[protein] + [thioredoxin]-disulfide + H2O = L-methionyl-(S)-S-oxide-[protein] + [thioredoxin]-dithiol</text>
        <dbReference type="Rhea" id="RHEA:14217"/>
        <dbReference type="Rhea" id="RHEA-COMP:10698"/>
        <dbReference type="Rhea" id="RHEA-COMP:10700"/>
        <dbReference type="Rhea" id="RHEA-COMP:12313"/>
        <dbReference type="Rhea" id="RHEA-COMP:12315"/>
        <dbReference type="ChEBI" id="CHEBI:15377"/>
        <dbReference type="ChEBI" id="CHEBI:16044"/>
        <dbReference type="ChEBI" id="CHEBI:29950"/>
        <dbReference type="ChEBI" id="CHEBI:44120"/>
        <dbReference type="ChEBI" id="CHEBI:50058"/>
        <dbReference type="EC" id="1.8.4.11"/>
    </reaction>
</comment>
<dbReference type="PANTHER" id="PTHR43774:SF1">
    <property type="entry name" value="PEPTIDE METHIONINE SULFOXIDE REDUCTASE MSRA 2"/>
    <property type="match status" value="1"/>
</dbReference>
<dbReference type="InterPro" id="IPR002569">
    <property type="entry name" value="Met_Sox_Rdtase_MsrA_dom"/>
</dbReference>
<evidence type="ECO:0000256" key="1">
    <source>
        <dbReference type="ARBA" id="ARBA00023002"/>
    </source>
</evidence>
<comment type="function">
    <text evidence="4">Has an important function as a repair enzyme for proteins that have been inactivated by oxidation. Catalyzes the reversible oxidation-reduction of methionine sulfoxide in proteins to methionine.</text>
</comment>
<reference evidence="7" key="1">
    <citation type="journal article" date="2021" name="bioRxiv">
        <title>Unraveling nitrogen, sulfur and carbon metabolic pathways and microbial community transcriptional responses to substrate deprivation and toxicity stresses in a bioreactor mimicking anoxic brackish coastal sediment conditions.</title>
        <authorList>
            <person name="Martins P.D."/>
            <person name="Echeveste M.J."/>
            <person name="Arshad A."/>
            <person name="Kurth J."/>
            <person name="Ouboter H."/>
            <person name="Jetten M.S.M."/>
            <person name="Welte C.U."/>
        </authorList>
    </citation>
    <scope>NUCLEOTIDE SEQUENCE</scope>
    <source>
        <strain evidence="7">MAG_39</strain>
    </source>
</reference>
<dbReference type="EC" id="1.8.4.11" evidence="4"/>
<dbReference type="InterPro" id="IPR036509">
    <property type="entry name" value="Met_Sox_Rdtase_MsrA_sf"/>
</dbReference>
<dbReference type="GO" id="GO:0008113">
    <property type="term" value="F:peptide-methionine (S)-S-oxide reductase activity"/>
    <property type="evidence" value="ECO:0007669"/>
    <property type="project" value="UniProtKB-UniRule"/>
</dbReference>
<feature type="chain" id="PRO_5037684684" description="Peptide methionine sulfoxide reductase MsrA" evidence="5">
    <location>
        <begin position="21"/>
        <end position="211"/>
    </location>
</feature>
<keyword evidence="5" id="KW-0732">Signal</keyword>
<dbReference type="PANTHER" id="PTHR43774">
    <property type="entry name" value="PEPTIDE METHIONINE SULFOXIDE REDUCTASE"/>
    <property type="match status" value="1"/>
</dbReference>
<comment type="catalytic activity">
    <reaction evidence="3 4">
        <text>[thioredoxin]-disulfide + L-methionine + H2O = L-methionine (S)-S-oxide + [thioredoxin]-dithiol</text>
        <dbReference type="Rhea" id="RHEA:19993"/>
        <dbReference type="Rhea" id="RHEA-COMP:10698"/>
        <dbReference type="Rhea" id="RHEA-COMP:10700"/>
        <dbReference type="ChEBI" id="CHEBI:15377"/>
        <dbReference type="ChEBI" id="CHEBI:29950"/>
        <dbReference type="ChEBI" id="CHEBI:50058"/>
        <dbReference type="ChEBI" id="CHEBI:57844"/>
        <dbReference type="ChEBI" id="CHEBI:58772"/>
        <dbReference type="EC" id="1.8.4.11"/>
    </reaction>
</comment>
<keyword evidence="1 4" id="KW-0560">Oxidoreductase</keyword>
<evidence type="ECO:0000313" key="8">
    <source>
        <dbReference type="Proteomes" id="UP000705867"/>
    </source>
</evidence>
<comment type="caution">
    <text evidence="7">The sequence shown here is derived from an EMBL/GenBank/DDBJ whole genome shotgun (WGS) entry which is preliminary data.</text>
</comment>
<feature type="signal peptide" evidence="5">
    <location>
        <begin position="1"/>
        <end position="20"/>
    </location>
</feature>
<dbReference type="Proteomes" id="UP000705867">
    <property type="component" value="Unassembled WGS sequence"/>
</dbReference>
<sequence>MKKFFLFFLCVLLGGNVAMADAERKRKETGIPVKRTEKATFAGGCFWCMESPFDTLKGVVSSTVGYAGGHTKNPTYEEVSSGKTGHAEAIEIVFDPSVVSYAELLDVFWKQIDPTTRNRQFADSGTQYRTVIFYHNEEQKRLAEESKKKLERSGKFSAPLVTEIVPATTFYPAEEYHQKYYRKNPLRYKLYFRGSGREDFLKKMWSPDSSK</sequence>
<feature type="active site" evidence="4">
    <location>
        <position position="45"/>
    </location>
</feature>
<dbReference type="EMBL" id="JAIOIV010000055">
    <property type="protein sequence ID" value="MBZ0155909.1"/>
    <property type="molecule type" value="Genomic_DNA"/>
</dbReference>
<dbReference type="SUPFAM" id="SSF55068">
    <property type="entry name" value="Peptide methionine sulfoxide reductase"/>
    <property type="match status" value="1"/>
</dbReference>
<dbReference type="AlphaFoldDB" id="A0A953JA62"/>
<accession>A0A953JA62</accession>
<organism evidence="7 8">
    <name type="scientific">Candidatus Nitrobium versatile</name>
    <dbReference type="NCBI Taxonomy" id="2884831"/>
    <lineage>
        <taxon>Bacteria</taxon>
        <taxon>Pseudomonadati</taxon>
        <taxon>Nitrospirota</taxon>
        <taxon>Nitrospiria</taxon>
        <taxon>Nitrospirales</taxon>
        <taxon>Nitrospiraceae</taxon>
        <taxon>Candidatus Nitrobium</taxon>
    </lineage>
</organism>
<evidence type="ECO:0000256" key="2">
    <source>
        <dbReference type="ARBA" id="ARBA00047806"/>
    </source>
</evidence>
<comment type="similarity">
    <text evidence="4">Belongs to the MsrA Met sulfoxide reductase family.</text>
</comment>
<dbReference type="NCBIfam" id="TIGR00401">
    <property type="entry name" value="msrA"/>
    <property type="match status" value="1"/>
</dbReference>
<evidence type="ECO:0000256" key="5">
    <source>
        <dbReference type="SAM" id="SignalP"/>
    </source>
</evidence>
<evidence type="ECO:0000259" key="6">
    <source>
        <dbReference type="Pfam" id="PF01625"/>
    </source>
</evidence>
<evidence type="ECO:0000313" key="7">
    <source>
        <dbReference type="EMBL" id="MBZ0155909.1"/>
    </source>
</evidence>
<evidence type="ECO:0000256" key="4">
    <source>
        <dbReference type="HAMAP-Rule" id="MF_01401"/>
    </source>
</evidence>
<name>A0A953JA62_9BACT</name>